<dbReference type="RefSeq" id="WP_149848059.1">
    <property type="nucleotide sequence ID" value="NZ_VUOB01000005.1"/>
</dbReference>
<dbReference type="OrthoDB" id="153025at2"/>
<evidence type="ECO:0000259" key="2">
    <source>
        <dbReference type="Pfam" id="PF22181"/>
    </source>
</evidence>
<accession>A0A5B2XSA6</accession>
<feature type="domain" description="Glycosyltransferase 2-like" evidence="1">
    <location>
        <begin position="6"/>
        <end position="144"/>
    </location>
</feature>
<reference evidence="3 4" key="1">
    <citation type="submission" date="2019-09" db="EMBL/GenBank/DDBJ databases">
        <title>Goodfellowia gen. nov., a new genus of the Pseudonocardineae related to Actinoalloteichus, containing Goodfellowia coeruleoviolacea gen. nov., comb. nov. gen. nov., comb. nov.</title>
        <authorList>
            <person name="Labeda D."/>
        </authorList>
    </citation>
    <scope>NUCLEOTIDE SEQUENCE [LARGE SCALE GENOMIC DNA]</scope>
    <source>
        <strain evidence="3 4">AN110305</strain>
    </source>
</reference>
<dbReference type="AlphaFoldDB" id="A0A5B2XSA6"/>
<dbReference type="InterPro" id="IPR001173">
    <property type="entry name" value="Glyco_trans_2-like"/>
</dbReference>
<protein>
    <submittedName>
        <fullName evidence="3">Glycosyltransferase</fullName>
    </submittedName>
</protein>
<dbReference type="Proteomes" id="UP000323454">
    <property type="component" value="Unassembled WGS sequence"/>
</dbReference>
<proteinExistence type="predicted"/>
<dbReference type="EMBL" id="VUOB01000005">
    <property type="protein sequence ID" value="KAA2265774.1"/>
    <property type="molecule type" value="Genomic_DNA"/>
</dbReference>
<dbReference type="InterPro" id="IPR029044">
    <property type="entry name" value="Nucleotide-diphossugar_trans"/>
</dbReference>
<evidence type="ECO:0000313" key="4">
    <source>
        <dbReference type="Proteomes" id="UP000323454"/>
    </source>
</evidence>
<dbReference type="Gene3D" id="3.90.550.10">
    <property type="entry name" value="Spore Coat Polysaccharide Biosynthesis Protein SpsA, Chain A"/>
    <property type="match status" value="1"/>
</dbReference>
<sequence>MPPDVTVVVPVYDAMPYLVTCLSSVFEQSIGRDRLEVIAVDDGSTDGSGTQLDLLDTCWPNLHVTHQPASGGPSHPRNVALDQARGRYVFFLDADDYLGPEALERMVALADQRDADVVACHRRSVGGPKGIASPADHVPLAGRLRHPGIDAHDYMAALGRSAAAAEQTALLVALGDCKQLFRRDLITRFGMRFDEEMIFGEDTLFSATYVDRAATVSMVSDYDCYFERVRDDGNNLTSRLIGTLSHVESLELGLRLDDRPELRWRRDFTVRDAVLDLTQQVFGGRFLRHGPDARRVLVDRSRGLLATWLTPRVTARLPALDRVKAELIARGLEAELSELVRVVAAGERGPDTIRAGRVYAGYPYLDDPTVGVPASCYDITGELEVRHRLDTLRWDGPRLRLAGHAFLERVDTVEVSTELVLRDRLGRQEHRWPVSPVPTPELAQEHGRGRFAFAGFEATVDCTDVGDGRPLAPGRWNAFLVVGAQGVRREIPLGGSRSEAVDAAAGSGSAGISVCFGRLGTLTLDVGELT</sequence>
<evidence type="ECO:0000259" key="1">
    <source>
        <dbReference type="Pfam" id="PF00535"/>
    </source>
</evidence>
<evidence type="ECO:0000313" key="3">
    <source>
        <dbReference type="EMBL" id="KAA2265774.1"/>
    </source>
</evidence>
<dbReference type="SUPFAM" id="SSF53448">
    <property type="entry name" value="Nucleotide-diphospho-sugar transferases"/>
    <property type="match status" value="1"/>
</dbReference>
<dbReference type="InterPro" id="IPR054028">
    <property type="entry name" value="TarS/TarP_linker"/>
</dbReference>
<dbReference type="PANTHER" id="PTHR43685">
    <property type="entry name" value="GLYCOSYLTRANSFERASE"/>
    <property type="match status" value="1"/>
</dbReference>
<organism evidence="3 4">
    <name type="scientific">Solihabitans fulvus</name>
    <dbReference type="NCBI Taxonomy" id="1892852"/>
    <lineage>
        <taxon>Bacteria</taxon>
        <taxon>Bacillati</taxon>
        <taxon>Actinomycetota</taxon>
        <taxon>Actinomycetes</taxon>
        <taxon>Pseudonocardiales</taxon>
        <taxon>Pseudonocardiaceae</taxon>
        <taxon>Solihabitans</taxon>
    </lineage>
</organism>
<dbReference type="GO" id="GO:0016740">
    <property type="term" value="F:transferase activity"/>
    <property type="evidence" value="ECO:0007669"/>
    <property type="project" value="UniProtKB-KW"/>
</dbReference>
<keyword evidence="3" id="KW-0808">Transferase</keyword>
<reference evidence="3 4" key="2">
    <citation type="submission" date="2019-09" db="EMBL/GenBank/DDBJ databases">
        <authorList>
            <person name="Jin C."/>
        </authorList>
    </citation>
    <scope>NUCLEOTIDE SEQUENCE [LARGE SCALE GENOMIC DNA]</scope>
    <source>
        <strain evidence="3 4">AN110305</strain>
    </source>
</reference>
<gene>
    <name evidence="3" type="ORF">F0L68_04225</name>
</gene>
<dbReference type="InterPro" id="IPR050834">
    <property type="entry name" value="Glycosyltransf_2"/>
</dbReference>
<feature type="domain" description="TarS/TarP linker" evidence="2">
    <location>
        <begin position="280"/>
        <end position="339"/>
    </location>
</feature>
<name>A0A5B2XSA6_9PSEU</name>
<dbReference type="Pfam" id="PF00535">
    <property type="entry name" value="Glycos_transf_2"/>
    <property type="match status" value="1"/>
</dbReference>
<dbReference type="PANTHER" id="PTHR43685:SF2">
    <property type="entry name" value="GLYCOSYLTRANSFERASE 2-LIKE DOMAIN-CONTAINING PROTEIN"/>
    <property type="match status" value="1"/>
</dbReference>
<dbReference type="Pfam" id="PF22181">
    <property type="entry name" value="TarS_linker"/>
    <property type="match status" value="1"/>
</dbReference>
<comment type="caution">
    <text evidence="3">The sequence shown here is derived from an EMBL/GenBank/DDBJ whole genome shotgun (WGS) entry which is preliminary data.</text>
</comment>
<keyword evidence="4" id="KW-1185">Reference proteome</keyword>
<dbReference type="CDD" id="cd00761">
    <property type="entry name" value="Glyco_tranf_GTA_type"/>
    <property type="match status" value="1"/>
</dbReference>